<comment type="caution">
    <text evidence="6">The sequence shown here is derived from an EMBL/GenBank/DDBJ whole genome shotgun (WGS) entry which is preliminary data.</text>
</comment>
<dbReference type="InterPro" id="IPR005471">
    <property type="entry name" value="Tscrpt_reg_IclR_N"/>
</dbReference>
<evidence type="ECO:0000256" key="2">
    <source>
        <dbReference type="ARBA" id="ARBA00023125"/>
    </source>
</evidence>
<dbReference type="EMBL" id="JAVDVX010000007">
    <property type="protein sequence ID" value="MDR7091667.1"/>
    <property type="molecule type" value="Genomic_DNA"/>
</dbReference>
<dbReference type="SMART" id="SM00346">
    <property type="entry name" value="HTH_ICLR"/>
    <property type="match status" value="1"/>
</dbReference>
<dbReference type="SUPFAM" id="SSF55781">
    <property type="entry name" value="GAF domain-like"/>
    <property type="match status" value="1"/>
</dbReference>
<dbReference type="InterPro" id="IPR014757">
    <property type="entry name" value="Tscrpt_reg_IclR_C"/>
</dbReference>
<feature type="domain" description="HTH iclR-type" evidence="4">
    <location>
        <begin position="26"/>
        <end position="96"/>
    </location>
</feature>
<keyword evidence="7" id="KW-1185">Reference proteome</keyword>
<evidence type="ECO:0000259" key="5">
    <source>
        <dbReference type="PROSITE" id="PS51078"/>
    </source>
</evidence>
<evidence type="ECO:0000313" key="6">
    <source>
        <dbReference type="EMBL" id="MDR7091667.1"/>
    </source>
</evidence>
<dbReference type="PANTHER" id="PTHR30136">
    <property type="entry name" value="HELIX-TURN-HELIX TRANSCRIPTIONAL REGULATOR, ICLR FAMILY"/>
    <property type="match status" value="1"/>
</dbReference>
<dbReference type="Gene3D" id="1.10.10.10">
    <property type="entry name" value="Winged helix-like DNA-binding domain superfamily/Winged helix DNA-binding domain"/>
    <property type="match status" value="1"/>
</dbReference>
<dbReference type="Pfam" id="PF01614">
    <property type="entry name" value="IclR_C"/>
    <property type="match status" value="1"/>
</dbReference>
<keyword evidence="3" id="KW-0804">Transcription</keyword>
<feature type="domain" description="IclR-ED" evidence="5">
    <location>
        <begin position="90"/>
        <end position="268"/>
    </location>
</feature>
<protein>
    <submittedName>
        <fullName evidence="6">DNA-binding IclR family transcriptional regulator</fullName>
    </submittedName>
</protein>
<dbReference type="Gene3D" id="3.30.450.40">
    <property type="match status" value="1"/>
</dbReference>
<evidence type="ECO:0000256" key="1">
    <source>
        <dbReference type="ARBA" id="ARBA00023015"/>
    </source>
</evidence>
<dbReference type="InterPro" id="IPR036390">
    <property type="entry name" value="WH_DNA-bd_sf"/>
</dbReference>
<dbReference type="SUPFAM" id="SSF46785">
    <property type="entry name" value="Winged helix' DNA-binding domain"/>
    <property type="match status" value="1"/>
</dbReference>
<evidence type="ECO:0000259" key="4">
    <source>
        <dbReference type="PROSITE" id="PS51077"/>
    </source>
</evidence>
<sequence>MTSIMTKELDSAFLENGDDAERKYRAPALEKGLDILELLARNSSPMTTSQMAAALGRSVSELFRMVLALEYRGFITQMPDGRDGYMLTNKLFTLGISQGTAKTLLEVALPVMKELTRELGQSCHLVVPSGDQIVVVARLESPMDLGFSVRVGYRRRLIDTNSGALLYGFATPDVQAGWLPLLSATVDLERIERFLAKARKGVDQGYIQLASDFVDGVTDFCVPIIGVHGAAAVLIIPFIHIKSQAISTERVLERLLQASDKISQGLID</sequence>
<dbReference type="GO" id="GO:0003677">
    <property type="term" value="F:DNA binding"/>
    <property type="evidence" value="ECO:0007669"/>
    <property type="project" value="UniProtKB-KW"/>
</dbReference>
<keyword evidence="1" id="KW-0805">Transcription regulation</keyword>
<organism evidence="6 7">
    <name type="scientific">Cellvibrio fibrivorans</name>
    <dbReference type="NCBI Taxonomy" id="126350"/>
    <lineage>
        <taxon>Bacteria</taxon>
        <taxon>Pseudomonadati</taxon>
        <taxon>Pseudomonadota</taxon>
        <taxon>Gammaproteobacteria</taxon>
        <taxon>Cellvibrionales</taxon>
        <taxon>Cellvibrionaceae</taxon>
        <taxon>Cellvibrio</taxon>
    </lineage>
</organism>
<dbReference type="PANTHER" id="PTHR30136:SF7">
    <property type="entry name" value="HTH-TYPE TRANSCRIPTIONAL REGULATOR KDGR-RELATED"/>
    <property type="match status" value="1"/>
</dbReference>
<evidence type="ECO:0000256" key="3">
    <source>
        <dbReference type="ARBA" id="ARBA00023163"/>
    </source>
</evidence>
<accession>A0ABU1V2I9</accession>
<gene>
    <name evidence="6" type="ORF">J2X05_003702</name>
</gene>
<dbReference type="Proteomes" id="UP001253595">
    <property type="component" value="Unassembled WGS sequence"/>
</dbReference>
<dbReference type="InterPro" id="IPR029016">
    <property type="entry name" value="GAF-like_dom_sf"/>
</dbReference>
<dbReference type="InterPro" id="IPR050707">
    <property type="entry name" value="HTH_MetabolicPath_Reg"/>
</dbReference>
<reference evidence="6 7" key="1">
    <citation type="submission" date="2023-07" db="EMBL/GenBank/DDBJ databases">
        <title>Sorghum-associated microbial communities from plants grown in Nebraska, USA.</title>
        <authorList>
            <person name="Schachtman D."/>
        </authorList>
    </citation>
    <scope>NUCLEOTIDE SEQUENCE [LARGE SCALE GENOMIC DNA]</scope>
    <source>
        <strain evidence="6 7">BE190</strain>
    </source>
</reference>
<keyword evidence="2 6" id="KW-0238">DNA-binding</keyword>
<dbReference type="Pfam" id="PF09339">
    <property type="entry name" value="HTH_IclR"/>
    <property type="match status" value="1"/>
</dbReference>
<evidence type="ECO:0000313" key="7">
    <source>
        <dbReference type="Proteomes" id="UP001253595"/>
    </source>
</evidence>
<dbReference type="InterPro" id="IPR036388">
    <property type="entry name" value="WH-like_DNA-bd_sf"/>
</dbReference>
<dbReference type="PROSITE" id="PS51078">
    <property type="entry name" value="ICLR_ED"/>
    <property type="match status" value="1"/>
</dbReference>
<proteinExistence type="predicted"/>
<dbReference type="RefSeq" id="WP_310075202.1">
    <property type="nucleotide sequence ID" value="NZ_JAVDVX010000007.1"/>
</dbReference>
<dbReference type="PROSITE" id="PS51077">
    <property type="entry name" value="HTH_ICLR"/>
    <property type="match status" value="1"/>
</dbReference>
<name>A0ABU1V2I9_9GAMM</name>